<dbReference type="OrthoDB" id="421121at2759"/>
<dbReference type="SUPFAM" id="SSF48452">
    <property type="entry name" value="TPR-like"/>
    <property type="match status" value="1"/>
</dbReference>
<reference evidence="12" key="1">
    <citation type="journal article" date="2020" name="Fungal Divers.">
        <title>Resolving the Mortierellaceae phylogeny through synthesis of multi-gene phylogenetics and phylogenomics.</title>
        <authorList>
            <person name="Vandepol N."/>
            <person name="Liber J."/>
            <person name="Desiro A."/>
            <person name="Na H."/>
            <person name="Kennedy M."/>
            <person name="Barry K."/>
            <person name="Grigoriev I.V."/>
            <person name="Miller A.N."/>
            <person name="O'Donnell K."/>
            <person name="Stajich J.E."/>
            <person name="Bonito G."/>
        </authorList>
    </citation>
    <scope>NUCLEOTIDE SEQUENCE</scope>
    <source>
        <strain evidence="12">NRRL 6426</strain>
    </source>
</reference>
<dbReference type="Pfam" id="PF13374">
    <property type="entry name" value="TPR_10"/>
    <property type="match status" value="1"/>
</dbReference>
<dbReference type="InterPro" id="IPR019734">
    <property type="entry name" value="TPR_rpt"/>
</dbReference>
<evidence type="ECO:0000256" key="8">
    <source>
        <dbReference type="PROSITE-ProRule" id="PRU00339"/>
    </source>
</evidence>
<evidence type="ECO:0000256" key="2">
    <source>
        <dbReference type="ARBA" id="ARBA00005386"/>
    </source>
</evidence>
<dbReference type="GO" id="GO:0006493">
    <property type="term" value="P:protein O-linked glycosylation"/>
    <property type="evidence" value="ECO:0007669"/>
    <property type="project" value="TreeGrafter"/>
</dbReference>
<gene>
    <name evidence="12" type="ORF">BG015_000172</name>
</gene>
<accession>A0A9P5RU83</accession>
<feature type="compositionally biased region" description="Polar residues" evidence="10">
    <location>
        <begin position="225"/>
        <end position="249"/>
    </location>
</feature>
<keyword evidence="9" id="KW-0175">Coiled coil</keyword>
<dbReference type="InterPro" id="IPR011990">
    <property type="entry name" value="TPR-like_helical_dom_sf"/>
</dbReference>
<dbReference type="PANTHER" id="PTHR44998">
    <property type="match status" value="1"/>
</dbReference>
<feature type="compositionally biased region" description="Low complexity" evidence="10">
    <location>
        <begin position="206"/>
        <end position="224"/>
    </location>
</feature>
<dbReference type="FunFam" id="3.40.50.2000:FF:000110">
    <property type="entry name" value="UDP-N-acetylglucosaminyltransferase protein"/>
    <property type="match status" value="1"/>
</dbReference>
<dbReference type="InterPro" id="IPR029489">
    <property type="entry name" value="OGT/SEC/SPY_C"/>
</dbReference>
<comment type="pathway">
    <text evidence="1">Protein modification; protein glycosylation.</text>
</comment>
<dbReference type="Pfam" id="PF13844">
    <property type="entry name" value="Glyco_transf_41"/>
    <property type="match status" value="2"/>
</dbReference>
<sequence>MSSSQARLHMDAVHGYDPQNTAAAFVRDYTSAAVQHQQQLQQQHQQQQAQAQAQLQPQQQYAKSIQSYQSHLQQQLPPLMQPPPSPNTLSYYYNPDRGWLRLERSGSVDAYHHNEIQRARLARGSFSDHQYLDSILQYPSVAHSYEDSHSLMQQPQGAHPTYTSQKSDRILYGSHQHQSFRQPTGQSSRQEYGQHTNHMQPPLDPQQAQLQYQQQQQQHQHQQQRLVSSSYPHLVQQSSQHPHYSTSASYHPQGHHQQQLLSQAAQQPLQYQASHAQLQQQQLQHAIQQQQQQQQQQQLQQQQLQQLYSGQQPQPIHYQLQSSLDQQASLNGFAHAMPAASHLQYSTQGIGQQLQLHHHHQAQVQAQAHAQAQAQVQAQQHQQQQLLQLQQMIYDQHRQGQEQQQQQQHQMMLAAAAVAAAQQQQQQQQQQEQHQLQSQPQPATSIPAGSMTVTKVQLPQAPHPQMVVQVQLADGKNQQLVIDAREEEWRDQLLSYAHMLYASEAANPSPTSPLIPILQTISSIHKSHLPTLLLLACVYYTQRNFKMSLHYNHLILTKDPNYVEAMSNIGTTLRSMGRQPEAESWWWKAVRLRPGYWDAVENLIGVLCSGYGATETQAQTSAETSADETSSTSVNLSKPKVEKPVTTTQQPPRYKEALKICEFVEANVLPDPTDPTGEQPPPLPIQHTPRLQNLLYAKGNLKYALGDIAGARREYERSLEIVFGAGIGAMQVVNEIMCLTRMAAGYSRPNAIELEGAMLLLRPEEALQVTQVIFRENGGVLPGLAALAASCTDAAGHPVGGVSSTLWQQANQTTSTILLTLAKLYQDVMDQPAKAKELAGTDNYVPTMSMLLPLYYLSLALNPSPSTCNNLGILLSSIPPTAKVFSYPPAVQPMQLEVQSNGLVVPAPVGPAYPMTGQALALQFYNYGLQLDPRHPHLYTNLGSLLKDMGQLNEAVAMYEKAVECNPKFDVALANLGNAVKDLGKVQESIQWYLRAVEINPNFSEAVCGLVNALGGVCDWRGRGGVGPVSVTMEGQLVVVKLSPTDKQPVSGWMGRVSEIVEKQLSEGAIWGMGLVRVFRQQLWQVILRSFLDSNPRHPDAQLWHSRLDFWCNRTDAKDRRNEGGWIIRLLERASRRLQRRWYLEKYGANPKRPRRPSAELTEQFQRPMLPHGMSAPPVPTVLPFHTFTYPLSARQIRLISHRNALRISHGTLGSHWLPATVYPPPAPPTSRLKIGYVSSDFNNHPLSHLMQSVFGMHDKNRFEIFCYATTAADQTPYRAKIQSEVEHFVEVSTWSNQAIVERVVADGIHVLVNLNGYTKGARNEVFAARPCPVQVSFMGFAGTLGAGWCDWIVADPIVCPPEMVSGVAWKRKQRSFIIENAASPSDGDSTLSGTGSGSKRRSSTKVEREIKSDPSVGKVSSPTIGSLSHRAISDFEGDVDPEDASDDWVYTEKFIYMPHSYFVNDHRQGFREEEKDQERRLLLATEPHLAMSSEWSWVLEQDRRWQMRKELFPGLAENTVIFANFNQLYKIDPQIFKVWLQILAKVPNAILWLLRFPAAGEPHLLRTANEWAGPSVASRVIFTDVAPKQIHIHRGRIADLFLDTPECNAHTTAADILWSGTPILTFPKYNHKMCSRVGASIAYATGHGHEMVVNSEEEYEERAVKFAQGCRWEYVADNALRQKLGLAGHPHALSTPGAGLAQPFHGLSVNGVTSMTTVGQMPQALVYPNGVQQPMTAAPQQSIVHWMGHGPLMELRRALWEHRDQSLLFDTLRWTRNLEKGLCEAWRRWETGQEFDELLEGATSNGRRSNGNIIVEQDSDSMTATTSTGLLAHNNINGIGKTLSSIGAQGSAAAEPLGSGSSGQSRAEDGIKSASGSVSGLASTHPLSVPAETTNGTSSSSSDVINDHSTSYLGDSYKLSSIKLSNGHSNNVNKPSSNGSE</sequence>
<feature type="region of interest" description="Disordered" evidence="10">
    <location>
        <begin position="425"/>
        <end position="447"/>
    </location>
</feature>
<evidence type="ECO:0000256" key="9">
    <source>
        <dbReference type="SAM" id="Coils"/>
    </source>
</evidence>
<evidence type="ECO:0000256" key="3">
    <source>
        <dbReference type="ARBA" id="ARBA00011970"/>
    </source>
</evidence>
<feature type="region of interest" description="Disordered" evidence="10">
    <location>
        <begin position="62"/>
        <end position="89"/>
    </location>
</feature>
<dbReference type="PROSITE" id="PS50293">
    <property type="entry name" value="TPR_REGION"/>
    <property type="match status" value="1"/>
</dbReference>
<feature type="region of interest" description="Disordered" evidence="10">
    <location>
        <begin position="619"/>
        <end position="651"/>
    </location>
</feature>
<dbReference type="SMART" id="SM00028">
    <property type="entry name" value="TPR"/>
    <property type="match status" value="4"/>
</dbReference>
<dbReference type="EMBL" id="JAAAUQ010001021">
    <property type="protein sequence ID" value="KAF9144257.1"/>
    <property type="molecule type" value="Genomic_DNA"/>
</dbReference>
<evidence type="ECO:0000259" key="11">
    <source>
        <dbReference type="Pfam" id="PF13844"/>
    </source>
</evidence>
<feature type="compositionally biased region" description="Polar residues" evidence="10">
    <location>
        <begin position="1875"/>
        <end position="1887"/>
    </location>
</feature>
<feature type="coiled-coil region" evidence="9">
    <location>
        <begin position="273"/>
        <end position="307"/>
    </location>
</feature>
<feature type="compositionally biased region" description="Low complexity" evidence="10">
    <location>
        <begin position="1894"/>
        <end position="1911"/>
    </location>
</feature>
<dbReference type="EC" id="2.4.1.255" evidence="3"/>
<evidence type="ECO:0000256" key="7">
    <source>
        <dbReference type="ARBA" id="ARBA00022803"/>
    </source>
</evidence>
<feature type="region of interest" description="Disordered" evidence="10">
    <location>
        <begin position="1852"/>
        <end position="1911"/>
    </location>
</feature>
<evidence type="ECO:0000256" key="4">
    <source>
        <dbReference type="ARBA" id="ARBA00022676"/>
    </source>
</evidence>
<feature type="compositionally biased region" description="Low complexity" evidence="10">
    <location>
        <begin position="425"/>
        <end position="443"/>
    </location>
</feature>
<feature type="compositionally biased region" description="Polar residues" evidence="10">
    <location>
        <begin position="1803"/>
        <end position="1813"/>
    </location>
</feature>
<protein>
    <recommendedName>
        <fullName evidence="3">protein O-GlcNAc transferase</fullName>
        <ecNumber evidence="3">2.4.1.255</ecNumber>
    </recommendedName>
</protein>
<keyword evidence="7 8" id="KW-0802">TPR repeat</keyword>
<proteinExistence type="inferred from homology"/>
<feature type="non-terminal residue" evidence="12">
    <location>
        <position position="1"/>
    </location>
</feature>
<feature type="compositionally biased region" description="Low complexity" evidence="10">
    <location>
        <begin position="619"/>
        <end position="633"/>
    </location>
</feature>
<dbReference type="PROSITE" id="PS50005">
    <property type="entry name" value="TPR"/>
    <property type="match status" value="2"/>
</dbReference>
<feature type="region of interest" description="Disordered" evidence="10">
    <location>
        <begin position="1802"/>
        <end position="1822"/>
    </location>
</feature>
<feature type="region of interest" description="Disordered" evidence="10">
    <location>
        <begin position="175"/>
        <end position="268"/>
    </location>
</feature>
<feature type="compositionally biased region" description="Low complexity" evidence="10">
    <location>
        <begin position="250"/>
        <end position="268"/>
    </location>
</feature>
<dbReference type="Gene3D" id="3.40.50.2000">
    <property type="entry name" value="Glycogen Phosphorylase B"/>
    <property type="match status" value="1"/>
</dbReference>
<comment type="similarity">
    <text evidence="2">Belongs to the glycosyltransferase 41 family. O-GlcNAc transferase subfamily.</text>
</comment>
<keyword evidence="13" id="KW-1185">Reference proteome</keyword>
<evidence type="ECO:0000256" key="10">
    <source>
        <dbReference type="SAM" id="MobiDB-lite"/>
    </source>
</evidence>
<dbReference type="Proteomes" id="UP000748756">
    <property type="component" value="Unassembled WGS sequence"/>
</dbReference>
<evidence type="ECO:0000313" key="12">
    <source>
        <dbReference type="EMBL" id="KAF9144257.1"/>
    </source>
</evidence>
<name>A0A9P5RU83_9FUNG</name>
<dbReference type="GO" id="GO:0097363">
    <property type="term" value="F:protein O-acetylglucosaminyltransferase activity"/>
    <property type="evidence" value="ECO:0007669"/>
    <property type="project" value="UniProtKB-EC"/>
</dbReference>
<feature type="repeat" description="TPR" evidence="8">
    <location>
        <begin position="936"/>
        <end position="969"/>
    </location>
</feature>
<feature type="compositionally biased region" description="Low complexity" evidence="10">
    <location>
        <begin position="62"/>
        <end position="78"/>
    </location>
</feature>
<dbReference type="Pfam" id="PF13181">
    <property type="entry name" value="TPR_8"/>
    <property type="match status" value="2"/>
</dbReference>
<dbReference type="PANTHER" id="PTHR44998:SF1">
    <property type="entry name" value="UDP-N-ACETYLGLUCOSAMINE--PEPTIDE N-ACETYLGLUCOSAMINYLTRANSFERASE 110 KDA SUBUNIT"/>
    <property type="match status" value="1"/>
</dbReference>
<feature type="domain" description="O-GlcNAc transferase C-terminal" evidence="11">
    <location>
        <begin position="1179"/>
        <end position="1366"/>
    </location>
</feature>
<feature type="domain" description="O-GlcNAc transferase C-terminal" evidence="11">
    <location>
        <begin position="1515"/>
        <end position="1669"/>
    </location>
</feature>
<evidence type="ECO:0000313" key="13">
    <source>
        <dbReference type="Proteomes" id="UP000748756"/>
    </source>
</evidence>
<feature type="compositionally biased region" description="Polar residues" evidence="10">
    <location>
        <begin position="175"/>
        <end position="199"/>
    </location>
</feature>
<keyword evidence="4" id="KW-0328">Glycosyltransferase</keyword>
<dbReference type="FunFam" id="1.25.40.10:FF:000180">
    <property type="entry name" value="Related to UDP-N-acetylglucosaminyltransferase"/>
    <property type="match status" value="1"/>
</dbReference>
<dbReference type="Gene3D" id="1.25.40.10">
    <property type="entry name" value="Tetratricopeptide repeat domain"/>
    <property type="match status" value="3"/>
</dbReference>
<feature type="region of interest" description="Disordered" evidence="10">
    <location>
        <begin position="1923"/>
        <end position="1942"/>
    </location>
</feature>
<keyword evidence="6" id="KW-0677">Repeat</keyword>
<comment type="caution">
    <text evidence="12">The sequence shown here is derived from an EMBL/GenBank/DDBJ whole genome shotgun (WGS) entry which is preliminary data.</text>
</comment>
<feature type="repeat" description="TPR" evidence="8">
    <location>
        <begin position="970"/>
        <end position="1003"/>
    </location>
</feature>
<evidence type="ECO:0000256" key="1">
    <source>
        <dbReference type="ARBA" id="ARBA00004922"/>
    </source>
</evidence>
<feature type="region of interest" description="Disordered" evidence="10">
    <location>
        <begin position="1384"/>
        <end position="1424"/>
    </location>
</feature>
<keyword evidence="5" id="KW-0808">Transferase</keyword>
<organism evidence="12 13">
    <name type="scientific">Linnemannia schmuckeri</name>
    <dbReference type="NCBI Taxonomy" id="64567"/>
    <lineage>
        <taxon>Eukaryota</taxon>
        <taxon>Fungi</taxon>
        <taxon>Fungi incertae sedis</taxon>
        <taxon>Mucoromycota</taxon>
        <taxon>Mortierellomycotina</taxon>
        <taxon>Mortierellomycetes</taxon>
        <taxon>Mortierellales</taxon>
        <taxon>Mortierellaceae</taxon>
        <taxon>Linnemannia</taxon>
    </lineage>
</organism>
<evidence type="ECO:0000256" key="6">
    <source>
        <dbReference type="ARBA" id="ARBA00022737"/>
    </source>
</evidence>
<dbReference type="Gene3D" id="3.40.50.11380">
    <property type="match status" value="1"/>
</dbReference>
<evidence type="ECO:0000256" key="5">
    <source>
        <dbReference type="ARBA" id="ARBA00022679"/>
    </source>
</evidence>